<organism evidence="2 3">
    <name type="scientific">Tenacibaculum maritimum NCIMB 2154</name>
    <dbReference type="NCBI Taxonomy" id="1349785"/>
    <lineage>
        <taxon>Bacteria</taxon>
        <taxon>Pseudomonadati</taxon>
        <taxon>Bacteroidota</taxon>
        <taxon>Flavobacteriia</taxon>
        <taxon>Flavobacteriales</taxon>
        <taxon>Flavobacteriaceae</taxon>
        <taxon>Tenacibaculum</taxon>
    </lineage>
</organism>
<reference evidence="2 3" key="1">
    <citation type="submission" date="2016-11" db="EMBL/GenBank/DDBJ databases">
        <authorList>
            <person name="Jaros S."/>
            <person name="Januszkiewicz K."/>
            <person name="Wedrychowicz H."/>
        </authorList>
    </citation>
    <scope>NUCLEOTIDE SEQUENCE [LARGE SCALE GENOMIC DNA]</scope>
    <source>
        <strain evidence="2">NCIMB 2154T</strain>
    </source>
</reference>
<dbReference type="AlphaFoldDB" id="A0A2H1E8H4"/>
<accession>A0A2H1E8H4</accession>
<gene>
    <name evidence="2" type="ORF">MARIT_1099</name>
</gene>
<evidence type="ECO:0000313" key="3">
    <source>
        <dbReference type="Proteomes" id="UP000231564"/>
    </source>
</evidence>
<sequence>MATHWKHLLHEEAIEKKLIHTQNDARIIFNEKNEKAQLKEFAASAVASSTNLKSLLEEQRKLEEEMNALTGKTEEHSNSNKKYNQTITTIYEKKKKAKEEVKKTKRIRRKQEITKSERWLKKEKERFDLQARIDSSRRRAAKKKKVGLGTSLEDIANKKEERKVSIKKGYNTKEKKGKQVVGKKDSTFVVKNKTDTFFKKGGNKADEVHRLGKKRLNIEVVDKELERRDKVFKLATNKSREFKRSPPLKTITKNKETFNEKIKESEFEKKEKKRFSMSNRFRKTNDFLKVSNSYLNKTNQVAKHFNGFLKKTDHLFQKENHQEKLFSMNSLPRVFTGEEERNKEFNFNKGVNEALLLSKKAKLDELPKKRRTKQKKDRL</sequence>
<dbReference type="KEGG" id="tmar:MARIT_1099"/>
<keyword evidence="1" id="KW-0175">Coiled coil</keyword>
<dbReference type="GeneID" id="47722661"/>
<name>A0A2H1E8H4_9FLAO</name>
<dbReference type="Proteomes" id="UP000231564">
    <property type="component" value="Chromosome MARIT"/>
</dbReference>
<dbReference type="STRING" id="1349785.GCA_000509405_01287"/>
<evidence type="ECO:0000313" key="2">
    <source>
        <dbReference type="EMBL" id="SFZ81423.1"/>
    </source>
</evidence>
<proteinExistence type="predicted"/>
<keyword evidence="3" id="KW-1185">Reference proteome</keyword>
<dbReference type="EMBL" id="LT634361">
    <property type="protein sequence ID" value="SFZ81423.1"/>
    <property type="molecule type" value="Genomic_DNA"/>
</dbReference>
<feature type="coiled-coil region" evidence="1">
    <location>
        <begin position="45"/>
        <end position="114"/>
    </location>
</feature>
<protein>
    <submittedName>
        <fullName evidence="2">Uncharacterized protein</fullName>
    </submittedName>
</protein>
<dbReference type="RefSeq" id="WP_100210973.1">
    <property type="nucleotide sequence ID" value="NZ_CP138495.1"/>
</dbReference>
<evidence type="ECO:0000256" key="1">
    <source>
        <dbReference type="SAM" id="Coils"/>
    </source>
</evidence>